<name>A0A0L6UEE0_9BASI</name>
<evidence type="ECO:0000313" key="1">
    <source>
        <dbReference type="EMBL" id="KNZ46923.1"/>
    </source>
</evidence>
<dbReference type="AlphaFoldDB" id="A0A0L6UEE0"/>
<dbReference type="EMBL" id="LAVV01012194">
    <property type="protein sequence ID" value="KNZ46923.1"/>
    <property type="molecule type" value="Genomic_DNA"/>
</dbReference>
<gene>
    <name evidence="1" type="ORF">VP01_682g3</name>
</gene>
<organism evidence="1 2">
    <name type="scientific">Puccinia sorghi</name>
    <dbReference type="NCBI Taxonomy" id="27349"/>
    <lineage>
        <taxon>Eukaryota</taxon>
        <taxon>Fungi</taxon>
        <taxon>Dikarya</taxon>
        <taxon>Basidiomycota</taxon>
        <taxon>Pucciniomycotina</taxon>
        <taxon>Pucciniomycetes</taxon>
        <taxon>Pucciniales</taxon>
        <taxon>Pucciniaceae</taxon>
        <taxon>Puccinia</taxon>
    </lineage>
</organism>
<sequence length="475" mass="55023">MIIAYILKQYLNFHQEKIKEPPWGFLNISTPYPISIYIGIPSVSQLVSNLHNSGSYLCHIYLCDVTSTCVKLPPSEGMILPKKAMWMWWWRLKGLTAQIWSTVCNWHQIPAKKMTGTSRPNLTSDSWNFYSCYLLMEAGAVGPSILFPLPAYKFHIFIFDGNSFFRVFLFPYNSSHCFAPAGVRRTVPQGQEAGLTCCSPALMTEILLMYIWVKCKQNAKCFKPKISRIYVMALNSEVLRVFPWEICNYVSKTMNIWYTVILSNFCQNSIFLSAHISLQSQSIIIHNIYPPPPHIFCLSINLLMLSFPLQNCNAFYFHSYAYFCFSALPHVEHIFVFYLFWSSTSSNKIIKSEPYYSQLNFSSLLLSFYLSSSKLWRVKDEKIKVQGQRRSKRVTGLAQSVAGKEGGETMLRLLLNSLNIKSMYKQIKIHRRQEGEIILCDKLRRIKETRNNLITKEVLMIQRNNKNKIYCEGKS</sequence>
<protein>
    <submittedName>
        <fullName evidence="1">Uncharacterized protein</fullName>
    </submittedName>
</protein>
<dbReference type="Proteomes" id="UP000037035">
    <property type="component" value="Unassembled WGS sequence"/>
</dbReference>
<dbReference type="VEuPathDB" id="FungiDB:VP01_682g3"/>
<proteinExistence type="predicted"/>
<keyword evidence="2" id="KW-1185">Reference proteome</keyword>
<comment type="caution">
    <text evidence="1">The sequence shown here is derived from an EMBL/GenBank/DDBJ whole genome shotgun (WGS) entry which is preliminary data.</text>
</comment>
<accession>A0A0L6UEE0</accession>
<reference evidence="1 2" key="1">
    <citation type="submission" date="2015-08" db="EMBL/GenBank/DDBJ databases">
        <title>Next Generation Sequencing and Analysis of the Genome of Puccinia sorghi L Schw, the Causal Agent of Maize Common Rust.</title>
        <authorList>
            <person name="Rochi L."/>
            <person name="Burguener G."/>
            <person name="Darino M."/>
            <person name="Turjanski A."/>
            <person name="Kreff E."/>
            <person name="Dieguez M.J."/>
            <person name="Sacco F."/>
        </authorList>
    </citation>
    <scope>NUCLEOTIDE SEQUENCE [LARGE SCALE GENOMIC DNA]</scope>
    <source>
        <strain evidence="1 2">RO10H11247</strain>
    </source>
</reference>
<evidence type="ECO:0000313" key="2">
    <source>
        <dbReference type="Proteomes" id="UP000037035"/>
    </source>
</evidence>